<gene>
    <name evidence="4" type="primary">fabR</name>
    <name evidence="4" type="ORF">AB4875_02995</name>
</gene>
<sequence length="218" mass="24135">MSRIELEAVALTEREARKGSVAAQDLMDAAVGLLDSHRSVSTLSLREIARAAGIAPNTFYRHFRDVDELTVAVIDQAGRSLRGIIREARQRLSIERSAIRTSVEAFMDQLDADQRYLHVLLREMSTGSEAFRQAVDRELSYFEDELREELEKISAATGHKVHEPGLAAKAITRLVVAMGASAADASKERRGEITEQTVVMIRMIMEGAEQLARKAAEA</sequence>
<dbReference type="InterPro" id="IPR050692">
    <property type="entry name" value="HTH_transcr_repressor_FabR"/>
</dbReference>
<comment type="caution">
    <text evidence="4">The sequence shown here is derived from an EMBL/GenBank/DDBJ whole genome shotgun (WGS) entry which is preliminary data.</text>
</comment>
<protein>
    <submittedName>
        <fullName evidence="4">HTH-type transcriptional repressor FabR</fullName>
    </submittedName>
</protein>
<dbReference type="EMBL" id="JBFRYB010000001">
    <property type="protein sequence ID" value="MEX1664438.1"/>
    <property type="molecule type" value="Genomic_DNA"/>
</dbReference>
<dbReference type="Gene3D" id="1.10.357.10">
    <property type="entry name" value="Tetracycline Repressor, domain 2"/>
    <property type="match status" value="1"/>
</dbReference>
<dbReference type="NCBIfam" id="NF008402">
    <property type="entry name" value="PRK11202.1"/>
    <property type="match status" value="1"/>
</dbReference>
<dbReference type="PANTHER" id="PTHR47752">
    <property type="entry name" value="HTH-TYPE TRANSCRIPTIONAL REPRESSOR FABR"/>
    <property type="match status" value="1"/>
</dbReference>
<dbReference type="PANTHER" id="PTHR47752:SF1">
    <property type="entry name" value="HTH-TYPE TRANSCRIPTIONAL REPRESSOR FABR"/>
    <property type="match status" value="1"/>
</dbReference>
<organism evidence="4 5">
    <name type="scientific">Zhongshania arctica</name>
    <dbReference type="NCBI Taxonomy" id="3238302"/>
    <lineage>
        <taxon>Bacteria</taxon>
        <taxon>Pseudomonadati</taxon>
        <taxon>Pseudomonadota</taxon>
        <taxon>Gammaproteobacteria</taxon>
        <taxon>Cellvibrionales</taxon>
        <taxon>Spongiibacteraceae</taxon>
        <taxon>Zhongshania</taxon>
    </lineage>
</organism>
<name>A0ABV3TTZ6_9GAMM</name>
<evidence type="ECO:0000313" key="5">
    <source>
        <dbReference type="Proteomes" id="UP001557484"/>
    </source>
</evidence>
<dbReference type="Pfam" id="PF00440">
    <property type="entry name" value="TetR_N"/>
    <property type="match status" value="1"/>
</dbReference>
<reference evidence="4 5" key="1">
    <citation type="journal article" date="2011" name="Int. J. Syst. Evol. Microbiol.">
        <title>Zhongshania antarctica gen. nov., sp. nov. and Zhongshania guokunii sp. nov., gammaproteobacteria respectively isolated from coastal attached (fast) ice and surface seawater of the Antarctic.</title>
        <authorList>
            <person name="Li H.J."/>
            <person name="Zhang X.Y."/>
            <person name="Chen C.X."/>
            <person name="Zhang Y.J."/>
            <person name="Gao Z.M."/>
            <person name="Yu Y."/>
            <person name="Chen X.L."/>
            <person name="Chen B."/>
            <person name="Zhang Y.Z."/>
        </authorList>
    </citation>
    <scope>NUCLEOTIDE SEQUENCE [LARGE SCALE GENOMIC DNA]</scope>
    <source>
        <strain evidence="4 5">R06B22</strain>
    </source>
</reference>
<dbReference type="RefSeq" id="WP_368374560.1">
    <property type="nucleotide sequence ID" value="NZ_JBFRYB010000001.1"/>
</dbReference>
<dbReference type="SUPFAM" id="SSF46689">
    <property type="entry name" value="Homeodomain-like"/>
    <property type="match status" value="1"/>
</dbReference>
<proteinExistence type="predicted"/>
<feature type="DNA-binding region" description="H-T-H motif" evidence="2">
    <location>
        <begin position="44"/>
        <end position="63"/>
    </location>
</feature>
<keyword evidence="5" id="KW-1185">Reference proteome</keyword>
<evidence type="ECO:0000313" key="4">
    <source>
        <dbReference type="EMBL" id="MEX1664438.1"/>
    </source>
</evidence>
<dbReference type="PROSITE" id="PS50977">
    <property type="entry name" value="HTH_TETR_2"/>
    <property type="match status" value="1"/>
</dbReference>
<dbReference type="InterPro" id="IPR009057">
    <property type="entry name" value="Homeodomain-like_sf"/>
</dbReference>
<dbReference type="InterPro" id="IPR001647">
    <property type="entry name" value="HTH_TetR"/>
</dbReference>
<evidence type="ECO:0000256" key="1">
    <source>
        <dbReference type="ARBA" id="ARBA00023125"/>
    </source>
</evidence>
<accession>A0ABV3TTZ6</accession>
<evidence type="ECO:0000259" key="3">
    <source>
        <dbReference type="PROSITE" id="PS50977"/>
    </source>
</evidence>
<dbReference type="Gene3D" id="1.10.10.60">
    <property type="entry name" value="Homeodomain-like"/>
    <property type="match status" value="1"/>
</dbReference>
<keyword evidence="1 2" id="KW-0238">DNA-binding</keyword>
<dbReference type="Proteomes" id="UP001557484">
    <property type="component" value="Unassembled WGS sequence"/>
</dbReference>
<evidence type="ECO:0000256" key="2">
    <source>
        <dbReference type="PROSITE-ProRule" id="PRU00335"/>
    </source>
</evidence>
<feature type="domain" description="HTH tetR-type" evidence="3">
    <location>
        <begin position="20"/>
        <end position="81"/>
    </location>
</feature>